<dbReference type="EMBL" id="JANIDX010000004">
    <property type="protein sequence ID" value="MCX5619779.1"/>
    <property type="molecule type" value="Genomic_DNA"/>
</dbReference>
<organism evidence="2 3">
    <name type="scientific">Bombella pollinis</name>
    <dbReference type="NCBI Taxonomy" id="2967337"/>
    <lineage>
        <taxon>Bacteria</taxon>
        <taxon>Pseudomonadati</taxon>
        <taxon>Pseudomonadota</taxon>
        <taxon>Alphaproteobacteria</taxon>
        <taxon>Acetobacterales</taxon>
        <taxon>Acetobacteraceae</taxon>
        <taxon>Bombella</taxon>
    </lineage>
</organism>
<dbReference type="InterPro" id="IPR003754">
    <property type="entry name" value="4pyrrol_synth_uPrphyn_synth"/>
</dbReference>
<gene>
    <name evidence="2" type="ORF">NQF89_04990</name>
</gene>
<evidence type="ECO:0000259" key="1">
    <source>
        <dbReference type="Pfam" id="PF02602"/>
    </source>
</evidence>
<dbReference type="Proteomes" id="UP001165575">
    <property type="component" value="Unassembled WGS sequence"/>
</dbReference>
<sequence>MMRRVVLITRPEPGLRETLARVQAQGWHGVASPVMHIQPTPPIADYPCQAMLVTSRQALPFLAHQNRERLVLTVGDATARHARAMGFQYVEAASGDQEALETLCQQKGLRGPSLVLACGRGRDGQLYGAGLVQSLGVQRLEAYHVRPIPSLSDAALRALAHDEVAAIFFYSRETVTLFMELCPAELRAVLRHCRALCLSEAIAAHARSYDIWGEVEFGPPLTLLSHI</sequence>
<protein>
    <submittedName>
        <fullName evidence="2">Uroporphyrinogen-III synthase</fullName>
    </submittedName>
</protein>
<feature type="domain" description="Tetrapyrrole biosynthesis uroporphyrinogen III synthase" evidence="1">
    <location>
        <begin position="20"/>
        <end position="211"/>
    </location>
</feature>
<dbReference type="SUPFAM" id="SSF69618">
    <property type="entry name" value="HemD-like"/>
    <property type="match status" value="1"/>
</dbReference>
<dbReference type="Pfam" id="PF02602">
    <property type="entry name" value="HEM4"/>
    <property type="match status" value="1"/>
</dbReference>
<name>A0ABT3WKZ5_9PROT</name>
<dbReference type="Gene3D" id="3.40.50.10090">
    <property type="match status" value="2"/>
</dbReference>
<dbReference type="InterPro" id="IPR036108">
    <property type="entry name" value="4pyrrol_syn_uPrphyn_synt_sf"/>
</dbReference>
<evidence type="ECO:0000313" key="3">
    <source>
        <dbReference type="Proteomes" id="UP001165575"/>
    </source>
</evidence>
<dbReference type="CDD" id="cd06578">
    <property type="entry name" value="HemD"/>
    <property type="match status" value="1"/>
</dbReference>
<evidence type="ECO:0000313" key="2">
    <source>
        <dbReference type="EMBL" id="MCX5619779.1"/>
    </source>
</evidence>
<keyword evidence="3" id="KW-1185">Reference proteome</keyword>
<accession>A0ABT3WKZ5</accession>
<reference evidence="2 3" key="1">
    <citation type="submission" date="2022-07" db="EMBL/GenBank/DDBJ databases">
        <title>Bombella genomes.</title>
        <authorList>
            <person name="Harer L."/>
            <person name="Styblova S."/>
            <person name="Ehrmann M."/>
        </authorList>
    </citation>
    <scope>NUCLEOTIDE SEQUENCE [LARGE SCALE GENOMIC DNA]</scope>
    <source>
        <strain evidence="2 3">TMW 2.2556</strain>
    </source>
</reference>
<proteinExistence type="predicted"/>
<dbReference type="RefSeq" id="WP_266137666.1">
    <property type="nucleotide sequence ID" value="NZ_JANIDX010000004.1"/>
</dbReference>
<comment type="caution">
    <text evidence="2">The sequence shown here is derived from an EMBL/GenBank/DDBJ whole genome shotgun (WGS) entry which is preliminary data.</text>
</comment>